<name>A0ACB9VTE5_CHAAC</name>
<comment type="caution">
    <text evidence="1">The sequence shown here is derived from an EMBL/GenBank/DDBJ whole genome shotgun (WGS) entry which is preliminary data.</text>
</comment>
<gene>
    <name evidence="1" type="ORF">KUCAC02_006967</name>
</gene>
<reference evidence="1" key="1">
    <citation type="submission" date="2022-05" db="EMBL/GenBank/DDBJ databases">
        <title>Chromosome-level genome of Chaenocephalus aceratus.</title>
        <authorList>
            <person name="Park H."/>
        </authorList>
    </citation>
    <scope>NUCLEOTIDE SEQUENCE</scope>
    <source>
        <strain evidence="1">KU_202001</strain>
    </source>
</reference>
<sequence length="137" mass="14241">MQRQGLLSLPGPAPGQAALPGQTLPPSAGLSPAELQQLWKDVTGGGGHAMEDNGIKHSNSGGNAEAAATEAAATEAAATGRVRPLHQQLFLDYLLLQPRQSFAAHLPPLHRQRTVPRPQPQKREGTGTGTGAGEFTT</sequence>
<accession>A0ACB9VTE5</accession>
<evidence type="ECO:0000313" key="2">
    <source>
        <dbReference type="Proteomes" id="UP001057452"/>
    </source>
</evidence>
<evidence type="ECO:0000313" key="1">
    <source>
        <dbReference type="EMBL" id="KAI4803418.1"/>
    </source>
</evidence>
<keyword evidence="2" id="KW-1185">Reference proteome</keyword>
<organism evidence="1 2">
    <name type="scientific">Chaenocephalus aceratus</name>
    <name type="common">Blackfin icefish</name>
    <name type="synonym">Chaenichthys aceratus</name>
    <dbReference type="NCBI Taxonomy" id="36190"/>
    <lineage>
        <taxon>Eukaryota</taxon>
        <taxon>Metazoa</taxon>
        <taxon>Chordata</taxon>
        <taxon>Craniata</taxon>
        <taxon>Vertebrata</taxon>
        <taxon>Euteleostomi</taxon>
        <taxon>Actinopterygii</taxon>
        <taxon>Neopterygii</taxon>
        <taxon>Teleostei</taxon>
        <taxon>Neoteleostei</taxon>
        <taxon>Acanthomorphata</taxon>
        <taxon>Eupercaria</taxon>
        <taxon>Perciformes</taxon>
        <taxon>Notothenioidei</taxon>
        <taxon>Channichthyidae</taxon>
        <taxon>Chaenocephalus</taxon>
    </lineage>
</organism>
<dbReference type="EMBL" id="CM043807">
    <property type="protein sequence ID" value="KAI4803418.1"/>
    <property type="molecule type" value="Genomic_DNA"/>
</dbReference>
<dbReference type="Proteomes" id="UP001057452">
    <property type="component" value="Chromosome 23"/>
</dbReference>
<proteinExistence type="predicted"/>
<protein>
    <submittedName>
        <fullName evidence="1">Uncharacterized protein</fullName>
    </submittedName>
</protein>